<feature type="compositionally biased region" description="Gly residues" evidence="4">
    <location>
        <begin position="98"/>
        <end position="113"/>
    </location>
</feature>
<name>A0A813H4I6_POLGL</name>
<dbReference type="OrthoDB" id="1875751at2759"/>
<feature type="compositionally biased region" description="Low complexity" evidence="4">
    <location>
        <begin position="114"/>
        <end position="123"/>
    </location>
</feature>
<evidence type="ECO:0000313" key="6">
    <source>
        <dbReference type="EMBL" id="CAE8632545.1"/>
    </source>
</evidence>
<dbReference type="AlphaFoldDB" id="A0A813H4I6"/>
<dbReference type="InterPro" id="IPR012677">
    <property type="entry name" value="Nucleotide-bd_a/b_plait_sf"/>
</dbReference>
<keyword evidence="7" id="KW-1185">Reference proteome</keyword>
<dbReference type="Gene3D" id="3.30.70.330">
    <property type="match status" value="2"/>
</dbReference>
<comment type="caution">
    <text evidence="6">The sequence shown here is derived from an EMBL/GenBank/DDBJ whole genome shotgun (WGS) entry which is preliminary data.</text>
</comment>
<dbReference type="EMBL" id="CAJNNV010030447">
    <property type="protein sequence ID" value="CAE8632545.1"/>
    <property type="molecule type" value="Genomic_DNA"/>
</dbReference>
<sequence>AEEARGTGVEFFAMFKLFLGGVSPNTTTEAIQDHFSKYGAITDAIVMYKDGKHRGFGFVTFESEDSMNAAIGEEQIIDGRTIDVKSAVGKGEAPPPSGGKGGSNGGSKGGSKGGSSSRGPGSSVPCDKVFIGGMPQNCLEETVRDYFSQFGNIIDCVVMKDKETQRSRGFGFVQYDNTDSVEQVMRDYSSHSIEGKWVEVKKAVPQDKGGAPRKGEKGGGGGGGSYSSRDSGSYSGGGGGGKGGGYAPPPSSYPPPGYGSYGPPPPGYGSYGPPPAYGGYAYDPYAGYPPPAYGAYGAPPPPSYGAYGAPPPQYGAPPPSHTECPTCLSGSRPGLWKYSCGTCCVLSRVLRELGHTRSRQWGRLANCAGCCNTTHGPILIFSHVCCCFSCWPVSSHALVACWQIRLRFQSYMVVKQFLLSWLCTWDFRSHAVCLLLLLLLLLLLSLSEYTSCCRSQKYPETNMPGSCFKTAHLFSYCDNPSSTNTLIISEHPTVCTNTSHPWRLWHSG</sequence>
<dbReference type="Proteomes" id="UP000654075">
    <property type="component" value="Unassembled WGS sequence"/>
</dbReference>
<feature type="compositionally biased region" description="Gly residues" evidence="4">
    <location>
        <begin position="234"/>
        <end position="246"/>
    </location>
</feature>
<feature type="region of interest" description="Disordered" evidence="4">
    <location>
        <begin position="87"/>
        <end position="126"/>
    </location>
</feature>
<gene>
    <name evidence="6" type="ORF">PGLA1383_LOCUS48490</name>
</gene>
<dbReference type="GO" id="GO:0006417">
    <property type="term" value="P:regulation of translation"/>
    <property type="evidence" value="ECO:0007669"/>
    <property type="project" value="TreeGrafter"/>
</dbReference>
<organism evidence="6 7">
    <name type="scientific">Polarella glacialis</name>
    <name type="common">Dinoflagellate</name>
    <dbReference type="NCBI Taxonomy" id="89957"/>
    <lineage>
        <taxon>Eukaryota</taxon>
        <taxon>Sar</taxon>
        <taxon>Alveolata</taxon>
        <taxon>Dinophyceae</taxon>
        <taxon>Suessiales</taxon>
        <taxon>Suessiaceae</taxon>
        <taxon>Polarella</taxon>
    </lineage>
</organism>
<keyword evidence="2 3" id="KW-0694">RNA-binding</keyword>
<evidence type="ECO:0000256" key="4">
    <source>
        <dbReference type="SAM" id="MobiDB-lite"/>
    </source>
</evidence>
<accession>A0A813H4I6</accession>
<feature type="domain" description="RRM" evidence="5">
    <location>
        <begin position="15"/>
        <end position="89"/>
    </location>
</feature>
<protein>
    <recommendedName>
        <fullName evidence="5">RRM domain-containing protein</fullName>
    </recommendedName>
</protein>
<dbReference type="PANTHER" id="PTHR48032">
    <property type="entry name" value="RNA-BINDING PROTEIN MUSASHI HOMOLOG RBP6"/>
    <property type="match status" value="1"/>
</dbReference>
<dbReference type="SUPFAM" id="SSF54928">
    <property type="entry name" value="RNA-binding domain, RBD"/>
    <property type="match status" value="2"/>
</dbReference>
<feature type="region of interest" description="Disordered" evidence="4">
    <location>
        <begin position="199"/>
        <end position="251"/>
    </location>
</feature>
<keyword evidence="1" id="KW-0677">Repeat</keyword>
<dbReference type="PROSITE" id="PS50102">
    <property type="entry name" value="RRM"/>
    <property type="match status" value="2"/>
</dbReference>
<evidence type="ECO:0000259" key="5">
    <source>
        <dbReference type="PROSITE" id="PS50102"/>
    </source>
</evidence>
<evidence type="ECO:0000256" key="1">
    <source>
        <dbReference type="ARBA" id="ARBA00022737"/>
    </source>
</evidence>
<evidence type="ECO:0000256" key="2">
    <source>
        <dbReference type="ARBA" id="ARBA00022884"/>
    </source>
</evidence>
<proteinExistence type="predicted"/>
<dbReference type="InterPro" id="IPR000504">
    <property type="entry name" value="RRM_dom"/>
</dbReference>
<feature type="non-terminal residue" evidence="6">
    <location>
        <position position="508"/>
    </location>
</feature>
<dbReference type="FunFam" id="3.30.70.330:FF:000040">
    <property type="entry name" value="Heterogeneous nuclear ribonucleoprotein A2/B1"/>
    <property type="match status" value="1"/>
</dbReference>
<evidence type="ECO:0000256" key="3">
    <source>
        <dbReference type="PROSITE-ProRule" id="PRU00176"/>
    </source>
</evidence>
<dbReference type="PANTHER" id="PTHR48032:SF6">
    <property type="entry name" value="RNA-BINDING (RRM_RBD_RNP MOTIFS) FAMILY PROTEIN"/>
    <property type="match status" value="1"/>
</dbReference>
<feature type="domain" description="RRM" evidence="5">
    <location>
        <begin position="127"/>
        <end position="205"/>
    </location>
</feature>
<dbReference type="GO" id="GO:0003729">
    <property type="term" value="F:mRNA binding"/>
    <property type="evidence" value="ECO:0007669"/>
    <property type="project" value="TreeGrafter"/>
</dbReference>
<dbReference type="Pfam" id="PF00076">
    <property type="entry name" value="RRM_1"/>
    <property type="match status" value="2"/>
</dbReference>
<evidence type="ECO:0000313" key="7">
    <source>
        <dbReference type="Proteomes" id="UP000654075"/>
    </source>
</evidence>
<reference evidence="6" key="1">
    <citation type="submission" date="2021-02" db="EMBL/GenBank/DDBJ databases">
        <authorList>
            <person name="Dougan E. K."/>
            <person name="Rhodes N."/>
            <person name="Thang M."/>
            <person name="Chan C."/>
        </authorList>
    </citation>
    <scope>NUCLEOTIDE SEQUENCE</scope>
</reference>
<dbReference type="InterPro" id="IPR035979">
    <property type="entry name" value="RBD_domain_sf"/>
</dbReference>
<dbReference type="SMART" id="SM00360">
    <property type="entry name" value="RRM"/>
    <property type="match status" value="2"/>
</dbReference>
<dbReference type="OMA" id="NDHYIEN"/>